<dbReference type="Pfam" id="PF00582">
    <property type="entry name" value="Usp"/>
    <property type="match status" value="1"/>
</dbReference>
<name>A0A916XUH2_9HYPH</name>
<dbReference type="Gene3D" id="3.40.50.12370">
    <property type="match status" value="1"/>
</dbReference>
<dbReference type="SUPFAM" id="SSF52402">
    <property type="entry name" value="Adenine nucleotide alpha hydrolases-like"/>
    <property type="match status" value="2"/>
</dbReference>
<sequence>MMGDMAMNEVRTRGAGRSMAAYSDKSALPKPVQADKERVAGPVCDVLVHLDGSGQDVANLAHAEMIATVFGAHVRGVFTHVIPSALVSVGPDLGQLSAAFWRDDAALADTAEQQARQRLLLLDAATDLLRADGLSHEIGRTLAQLSRAVDMVVLGRPQGGAGPDLLESVLFDAGAVVFVVPPEAVQPKDPETIVIGWRDTTECSHAIAAALPFLQNAGRVHLVEVAEGSADDEDDSLPAADMARHLARHGVSVDVRRLSHPSSRADALLNEAAILGADLIVIGAYGHSRLREMLLGGVTRELLTRSTVPLLMAH</sequence>
<comment type="similarity">
    <text evidence="1">Belongs to the universal stress protein A family.</text>
</comment>
<dbReference type="CDD" id="cd00293">
    <property type="entry name" value="USP-like"/>
    <property type="match status" value="1"/>
</dbReference>
<dbReference type="InterPro" id="IPR006015">
    <property type="entry name" value="Universal_stress_UspA"/>
</dbReference>
<dbReference type="AlphaFoldDB" id="A0A916XUH2"/>
<comment type="caution">
    <text evidence="3">The sequence shown here is derived from an EMBL/GenBank/DDBJ whole genome shotgun (WGS) entry which is preliminary data.</text>
</comment>
<evidence type="ECO:0000313" key="4">
    <source>
        <dbReference type="Proteomes" id="UP000613160"/>
    </source>
</evidence>
<proteinExistence type="inferred from homology"/>
<evidence type="ECO:0000256" key="1">
    <source>
        <dbReference type="ARBA" id="ARBA00008791"/>
    </source>
</evidence>
<dbReference type="InterPro" id="IPR006016">
    <property type="entry name" value="UspA"/>
</dbReference>
<accession>A0A916XUH2</accession>
<dbReference type="PRINTS" id="PR01438">
    <property type="entry name" value="UNVRSLSTRESS"/>
</dbReference>
<dbReference type="PANTHER" id="PTHR46268">
    <property type="entry name" value="STRESS RESPONSE PROTEIN NHAX"/>
    <property type="match status" value="1"/>
</dbReference>
<gene>
    <name evidence="3" type="ORF">GCM10011335_12080</name>
</gene>
<dbReference type="EMBL" id="BMJJ01000002">
    <property type="protein sequence ID" value="GGD10768.1"/>
    <property type="molecule type" value="Genomic_DNA"/>
</dbReference>
<organism evidence="3 4">
    <name type="scientific">Aureimonas glaciei</name>
    <dbReference type="NCBI Taxonomy" id="1776957"/>
    <lineage>
        <taxon>Bacteria</taxon>
        <taxon>Pseudomonadati</taxon>
        <taxon>Pseudomonadota</taxon>
        <taxon>Alphaproteobacteria</taxon>
        <taxon>Hyphomicrobiales</taxon>
        <taxon>Aurantimonadaceae</taxon>
        <taxon>Aureimonas</taxon>
    </lineage>
</organism>
<reference evidence="3" key="2">
    <citation type="submission" date="2020-09" db="EMBL/GenBank/DDBJ databases">
        <authorList>
            <person name="Sun Q."/>
            <person name="Zhou Y."/>
        </authorList>
    </citation>
    <scope>NUCLEOTIDE SEQUENCE</scope>
    <source>
        <strain evidence="3">CGMCC 1.15493</strain>
    </source>
</reference>
<evidence type="ECO:0000313" key="3">
    <source>
        <dbReference type="EMBL" id="GGD10768.1"/>
    </source>
</evidence>
<reference evidence="3" key="1">
    <citation type="journal article" date="2014" name="Int. J. Syst. Evol. Microbiol.">
        <title>Complete genome sequence of Corynebacterium casei LMG S-19264T (=DSM 44701T), isolated from a smear-ripened cheese.</title>
        <authorList>
            <consortium name="US DOE Joint Genome Institute (JGI-PGF)"/>
            <person name="Walter F."/>
            <person name="Albersmeier A."/>
            <person name="Kalinowski J."/>
            <person name="Ruckert C."/>
        </authorList>
    </citation>
    <scope>NUCLEOTIDE SEQUENCE</scope>
    <source>
        <strain evidence="3">CGMCC 1.15493</strain>
    </source>
</reference>
<dbReference type="PANTHER" id="PTHR46268:SF15">
    <property type="entry name" value="UNIVERSAL STRESS PROTEIN HP_0031"/>
    <property type="match status" value="1"/>
</dbReference>
<feature type="domain" description="UspA" evidence="2">
    <location>
        <begin position="200"/>
        <end position="313"/>
    </location>
</feature>
<keyword evidence="4" id="KW-1185">Reference proteome</keyword>
<dbReference type="Proteomes" id="UP000613160">
    <property type="component" value="Unassembled WGS sequence"/>
</dbReference>
<evidence type="ECO:0000259" key="2">
    <source>
        <dbReference type="Pfam" id="PF00582"/>
    </source>
</evidence>
<protein>
    <submittedName>
        <fullName evidence="3">Universal stress protein UspA</fullName>
    </submittedName>
</protein>